<dbReference type="EMBL" id="NBSK02000004">
    <property type="protein sequence ID" value="KAJ0211080.1"/>
    <property type="molecule type" value="Genomic_DNA"/>
</dbReference>
<feature type="compositionally biased region" description="Low complexity" evidence="1">
    <location>
        <begin position="648"/>
        <end position="673"/>
    </location>
</feature>
<dbReference type="Pfam" id="PF10551">
    <property type="entry name" value="MULE"/>
    <property type="match status" value="1"/>
</dbReference>
<feature type="region of interest" description="Disordered" evidence="1">
    <location>
        <begin position="647"/>
        <end position="711"/>
    </location>
</feature>
<gene>
    <name evidence="3" type="ORF">LSAT_V11C400212470</name>
</gene>
<evidence type="ECO:0000313" key="3">
    <source>
        <dbReference type="EMBL" id="KAJ0211080.1"/>
    </source>
</evidence>
<comment type="caution">
    <text evidence="3">The sequence shown here is derived from an EMBL/GenBank/DDBJ whole genome shotgun (WGS) entry which is preliminary data.</text>
</comment>
<name>A0A9R1VUH7_LACSA</name>
<evidence type="ECO:0000313" key="4">
    <source>
        <dbReference type="Proteomes" id="UP000235145"/>
    </source>
</evidence>
<dbReference type="PANTHER" id="PTHR31973:SF189">
    <property type="entry name" value="TRANSPOSASE, MUDR, PLANT, MULE TRANSPOSASE DOMAIN PROTEIN-RELATED"/>
    <property type="match status" value="1"/>
</dbReference>
<protein>
    <recommendedName>
        <fullName evidence="2">MULE transposase domain-containing protein</fullName>
    </recommendedName>
</protein>
<evidence type="ECO:0000259" key="2">
    <source>
        <dbReference type="Pfam" id="PF10551"/>
    </source>
</evidence>
<dbReference type="Proteomes" id="UP000235145">
    <property type="component" value="Unassembled WGS sequence"/>
</dbReference>
<organism evidence="3 4">
    <name type="scientific">Lactuca sativa</name>
    <name type="common">Garden lettuce</name>
    <dbReference type="NCBI Taxonomy" id="4236"/>
    <lineage>
        <taxon>Eukaryota</taxon>
        <taxon>Viridiplantae</taxon>
        <taxon>Streptophyta</taxon>
        <taxon>Embryophyta</taxon>
        <taxon>Tracheophyta</taxon>
        <taxon>Spermatophyta</taxon>
        <taxon>Magnoliopsida</taxon>
        <taxon>eudicotyledons</taxon>
        <taxon>Gunneridae</taxon>
        <taxon>Pentapetalae</taxon>
        <taxon>asterids</taxon>
        <taxon>campanulids</taxon>
        <taxon>Asterales</taxon>
        <taxon>Asteraceae</taxon>
        <taxon>Cichorioideae</taxon>
        <taxon>Cichorieae</taxon>
        <taxon>Lactucinae</taxon>
        <taxon>Lactuca</taxon>
    </lineage>
</organism>
<evidence type="ECO:0000256" key="1">
    <source>
        <dbReference type="SAM" id="MobiDB-lite"/>
    </source>
</evidence>
<accession>A0A9R1VUH7</accession>
<proteinExistence type="predicted"/>
<dbReference type="InterPro" id="IPR018289">
    <property type="entry name" value="MULE_transposase_dom"/>
</dbReference>
<feature type="compositionally biased region" description="Basic residues" evidence="1">
    <location>
        <begin position="686"/>
        <end position="703"/>
    </location>
</feature>
<feature type="domain" description="MULE transposase" evidence="2">
    <location>
        <begin position="307"/>
        <end position="403"/>
    </location>
</feature>
<reference evidence="3 4" key="1">
    <citation type="journal article" date="2017" name="Nat. Commun.">
        <title>Genome assembly with in vitro proximity ligation data and whole-genome triplication in lettuce.</title>
        <authorList>
            <person name="Reyes-Chin-Wo S."/>
            <person name="Wang Z."/>
            <person name="Yang X."/>
            <person name="Kozik A."/>
            <person name="Arikit S."/>
            <person name="Song C."/>
            <person name="Xia L."/>
            <person name="Froenicke L."/>
            <person name="Lavelle D.O."/>
            <person name="Truco M.J."/>
            <person name="Xia R."/>
            <person name="Zhu S."/>
            <person name="Xu C."/>
            <person name="Xu H."/>
            <person name="Xu X."/>
            <person name="Cox K."/>
            <person name="Korf I."/>
            <person name="Meyers B.C."/>
            <person name="Michelmore R.W."/>
        </authorList>
    </citation>
    <scope>NUCLEOTIDE SEQUENCE [LARGE SCALE GENOMIC DNA]</scope>
    <source>
        <strain evidence="4">cv. Salinas</strain>
        <tissue evidence="3">Seedlings</tissue>
    </source>
</reference>
<keyword evidence="4" id="KW-1185">Reference proteome</keyword>
<dbReference type="AlphaFoldDB" id="A0A9R1VUH7"/>
<sequence>MAEDADTIVDVHYQGLFTPTPLMYFDGVKASVPYMVMKKMNFHDFIPFLEKLTNGRCRDVYYCPHEVRLSKGLHAIQNDCDFNEFLEDMNEKKRFDLYVDHHDEPLFDWIQEEEADLEDEDLVSIDDVDSILEDGLKAEHVEDDEVISLKRNFNDPFLYKLCPIQNDDLVEEDHNAIRPIYPRHDHTQEWNQMKPRLGMKYSTTAELKYSLSCYAVANGYDLWYENNDKTRLLVRNAKKLALSEVEGSLKENYAKLWDYVAEIRRANPGSHVEVFLEPQPDNTVVFDRFYVRFKGVVYGWLDGCRNVIGVDGCFLKGVCRGELLSAMGRDANNNIYPLAWAVVNVENKRTWKWFLDNLMDDIGRGNGHGIKILSNGHKGLFKAVKERLPDVEHRLCARHIIANFHKKFKGEQYFKPFWRVVNATTVPKFEAAMNEIKSLESRAYEYLTDKDPRCWSKDFFREGMDYDAVENGVSESFNSAVLDARRKPLITMLEDIRCWVMQRLWMQKQNGLSWDLDICPSIRREIEDLKELQRLQLTGIPCVHAISTISSLNLDVEAFVSNSYTKSSFLSSYEYNIHPLNDSSEWPHVEGLHTILPPLKMRLPGGPCVKRKRDQAERKLNGHTRHTVSRPGIPLRCTICHQTGHNKATCPSKPTPAPSTASPSHSTPDSSTAGPSHSTPAPVKRTPVKKAHVKKAPVKRSPMKKVPLNDAGRVRKFSERITEMGLQENVKV</sequence>
<dbReference type="PANTHER" id="PTHR31973">
    <property type="entry name" value="POLYPROTEIN, PUTATIVE-RELATED"/>
    <property type="match status" value="1"/>
</dbReference>